<name>A0A2W0H5A3_9BACI</name>
<dbReference type="PIRSF" id="PIRSF038931">
    <property type="entry name" value="GerQ"/>
    <property type="match status" value="1"/>
</dbReference>
<keyword evidence="3" id="KW-1185">Reference proteome</keyword>
<comment type="caution">
    <text evidence="2">The sequence shown here is derived from an EMBL/GenBank/DDBJ whole genome shotgun (WGS) entry which is preliminary data.</text>
</comment>
<keyword evidence="2" id="KW-0946">Virion</keyword>
<dbReference type="InterPro" id="IPR014099">
    <property type="entry name" value="Spore_coat_GerQ"/>
</dbReference>
<sequence length="156" mass="17755">MNHYAGYSANRQQGQNGQQQMPQPQQQQQLQQLQQQNGFPPSGPAFATPVVPAGTWQQFPGGVREESFIENILRYNKGKVGTFYFTYRGNTSWNAMVYTGRVQTAGRDHIIISDPATGKRYLLLMSNLDWVEFDEPLNYPDFGISEEIQESMLQTD</sequence>
<keyword evidence="2" id="KW-0167">Capsid protein</keyword>
<protein>
    <submittedName>
        <fullName evidence="2">Spore coat protein GerQ</fullName>
    </submittedName>
</protein>
<gene>
    <name evidence="2" type="primary">gerQ</name>
    <name evidence="2" type="ORF">CR205_13105</name>
</gene>
<dbReference type="AlphaFoldDB" id="A0A2W0H5A3"/>
<proteinExistence type="predicted"/>
<dbReference type="NCBIfam" id="TIGR02728">
    <property type="entry name" value="spore_gerQ"/>
    <property type="match status" value="1"/>
</dbReference>
<feature type="region of interest" description="Disordered" evidence="1">
    <location>
        <begin position="1"/>
        <end position="47"/>
    </location>
</feature>
<evidence type="ECO:0000313" key="2">
    <source>
        <dbReference type="EMBL" id="PYZ97013.1"/>
    </source>
</evidence>
<dbReference type="EMBL" id="PDOF01000002">
    <property type="protein sequence ID" value="PYZ97013.1"/>
    <property type="molecule type" value="Genomic_DNA"/>
</dbReference>
<feature type="compositionally biased region" description="Low complexity" evidence="1">
    <location>
        <begin position="12"/>
        <end position="37"/>
    </location>
</feature>
<evidence type="ECO:0000313" key="3">
    <source>
        <dbReference type="Proteomes" id="UP000248066"/>
    </source>
</evidence>
<dbReference type="Proteomes" id="UP000248066">
    <property type="component" value="Unassembled WGS sequence"/>
</dbReference>
<reference evidence="2 3" key="1">
    <citation type="submission" date="2017-10" db="EMBL/GenBank/DDBJ databases">
        <title>Bacillus sp. nov., a halophilic bacterium isolated from a Yangshapao Lake.</title>
        <authorList>
            <person name="Wang H."/>
        </authorList>
    </citation>
    <scope>NUCLEOTIDE SEQUENCE [LARGE SCALE GENOMIC DNA]</scope>
    <source>
        <strain evidence="2 3">YSP-3</strain>
    </source>
</reference>
<organism evidence="2 3">
    <name type="scientific">Alteribacter lacisalsi</name>
    <dbReference type="NCBI Taxonomy" id="2045244"/>
    <lineage>
        <taxon>Bacteria</taxon>
        <taxon>Bacillati</taxon>
        <taxon>Bacillota</taxon>
        <taxon>Bacilli</taxon>
        <taxon>Bacillales</taxon>
        <taxon>Bacillaceae</taxon>
        <taxon>Alteribacter</taxon>
    </lineage>
</organism>
<accession>A0A2W0H5A3</accession>
<dbReference type="Pfam" id="PF09671">
    <property type="entry name" value="Spore_GerQ"/>
    <property type="match status" value="1"/>
</dbReference>
<dbReference type="OrthoDB" id="1643178at2"/>
<evidence type="ECO:0000256" key="1">
    <source>
        <dbReference type="SAM" id="MobiDB-lite"/>
    </source>
</evidence>